<sequence>HQPNAAQNDYQDNCVIAVSDFLYALAGWDTSATSSQAPDAQGRNTLEALWHEVGGVWLAHNNYSEAVETLSGRENTAAALATVSTGINGQTIRHVTAVVVNNDTGVPIFIDPQNGHATQLPENPQAIYLLPIDLTTLRPGATLYQPSDALDELPQTERTAIYRGGLGDAAGPSQAAWDWSGEPASTVASAAPDTWAALTTAERHALEGLVRTTDVRTAIAVLDDIVRGLATGTEWLAVTDLLSALGRAGRRAEVESALTAFLHRGPAAGEMGMSAVDARMAAPVSAWRLRDELVRFPTTSSPVSAVPTVIPPGDLRRAEPLISQALRGDAAASAEARTQLAKLLAERSVATDPAAVVGYLSTQLDEPQLADYGITGLRNLRVRVPVHGEQGDLVGVVDVVGELPSGRQVWFAVARLDDFPGGKKELSAQVERLRALPSADALRYLVVVSPNDNGEAVRPFAGRLVSQAGLDGVFQFNTPMLGSEAKRPFTVLAAEHRPALHPAEVAPALWEALTRAEREVLTTLSTVAGASTAVLVLADVVRGFLPETSNRMDTVVAALATLTDQDRRTSVAVALREVVLHGSGASVDWRLNSTVKAWELRSELLGEPDPALLLQLPSVVPPIDLPRARPLLLDSLPSQAERTEHTDQAKRVQARRELAELLAKLSVEIDPAVVIAHLLTHADAERLADYGLTGLREVKVRAAVRDERGELRGIADVAGELPGGRPLWLTTLPLNGFVLSPELMESCLERLRALPSGDARYLVVYRAENAEGATAFAERMMREAGLDGVLWLRPESDSEPAEPTQSLRVLAGGRRTPPLVADVAPALWDALVPAERDALSELSARADARTATLVLADVVRALVADSTGTMVTDVPESLSNLTRLALRGAVTQELAYLLQRPDGRTPRSSTSWPLSRAVEAWNVYDQLIRRPDQPPPLGTVRRIAPGFDEVWFDGGIAGEYREQLLSLLYAESIEADPAAVVANWMSLDKRNELDEYTVRMPVHGQRKELLGIVDVVADMQHGPATWVTVVHLDDFSASTLGEATVHTGRQLALPSEANRAVVITSGRGLLDRTLSDLERRRLWDFTGALLRQGADSVVLLCTDPAEAEESLTPVILTDWQSDPGLAAGGAARLKKLLPDALHDVWEALEDHERALLRDLYAAAGPAAVNVLEDVVIGVARRAEMPRPGGSAMRGLDDLINGFAPRVGIPLPADADTVAALKALDDFAPHRRGSIARWLAPLRQQPVRRYFPRTTKSEGVLPLDSDLSSRSRAIKAWENARSLRTDNVIERSEFNKNPFLNTKEIQTRPIIAQPGHVRVVSGQDYLKALALDTDRLALLAFELRSQTSIVDKLEQTELKGVTLVEMRAPKHNEKGRLQGFADLEGVLHNDVSVRFAVSHVPSADDPTRERVTAHAREQRALAKKDGLNYLFFHLDHDTADLAEIQAFGADLMAELDFDGVLYCQAGEDNLIDRLWTVRRDPGSALRNLRLVTRLTDDMWRVRRDGSDTRIRSLLTRGLPDHVETWVPVQGRDDLPGIVEILKHLGDTSEVWVATVSLDDFSPEGRRDAAEQAELLLAVPAGGASRHVVIDGPADLSNHAWTEGERAWLWDFTGSLARRGADSVLYQYTDSTEPWAGPSWVVLKARLRPAVLPAGDDVRLATLLPDALHDAWAVSNPAERAAVRELCAAAGPEAGNLLRDLVTAIAAEEVKVHPADADTAAILESLGNDRPGSPRALVAERLVGLLHRDAASSPSSDVVRGVLPVERVRSQSRAAWAWELHLKRAEEENTPAREETKRNRFTLRRDPAAKYREEQKKNDRERVAGEPARLREMSLDVDRLVLLAHGLRRLDDPDRWRGTDLEDIVFQGFRLPEYDARGDLLGLVDLRASAARQVDFSVSHLSSVDEATREQVLAHARKQRALVPRENRSYLLFHVDADTNLDEVRAFAAEVMAQLDFDGVLYCQAGENSLVEQLSVDNGPAAHPGGPHGNHGDVESLNLDEINARYSERTPSGISYHAGDPEMGDLPHRVKPDPQGRYTVDVDVTRDGQARIGDRLYTPDEFADILCGSGDYDGRPIRLIGCDASSNGFASWLSRELDTEVVASTKRAWTDSHGHVFSTDFEIGPDGRMRPRIPPNGEWHTHRPDGSSRRSGNDGFAPESRQGEPQDVDVDSARHRGDGDESGDWRDRPGPNGRPHSENITDPKYIEENYYRRVNANGTVELRRRPSVMNANPPHPELYLVDGEPAFKKDRPPAESLGFDESRSDSFPPEHVPGGHADTRNWRERDYHDIEAKIADREAKKKVYDDTPPDSDGWVDAHNAKNNASEVLGEEASNHAIRDRVYRQFREAFPHEEFDFRPHPDATPGDQRFQLVDADGTVRAEITPHHPTDGSKPGNTNFDQIWEVDYKNGGEPHYIVHEAKGPGGKPSERYLPLEGRTVKQGHPDYFDDTLKHMRRGSRELANALERAKLDGRLDYVEVRARVDESVTPHVNLGYDYKPYNGYGYQSPLSNAENAKPEE</sequence>
<evidence type="ECO:0000256" key="1">
    <source>
        <dbReference type="SAM" id="MobiDB-lite"/>
    </source>
</evidence>
<keyword evidence="3" id="KW-1185">Reference proteome</keyword>
<feature type="non-terminal residue" evidence="2">
    <location>
        <position position="1"/>
    </location>
</feature>
<feature type="region of interest" description="Disordered" evidence="1">
    <location>
        <begin position="2246"/>
        <end position="2282"/>
    </location>
</feature>
<dbReference type="InterPro" id="IPR049762">
    <property type="entry name" value="PoNe_dom"/>
</dbReference>
<evidence type="ECO:0008006" key="4">
    <source>
        <dbReference type="Google" id="ProtNLM"/>
    </source>
</evidence>
<reference evidence="2 3" key="1">
    <citation type="submission" date="2019-07" db="EMBL/GenBank/DDBJ databases">
        <authorList>
            <person name="Duangmal K."/>
            <person name="Teo W.F.A."/>
        </authorList>
    </citation>
    <scope>NUCLEOTIDE SEQUENCE [LARGE SCALE GENOMIC DNA]</scope>
    <source>
        <strain evidence="2 3">TBRC 6029</strain>
    </source>
</reference>
<proteinExistence type="predicted"/>
<feature type="region of interest" description="Disordered" evidence="1">
    <location>
        <begin position="2008"/>
        <end position="2035"/>
    </location>
</feature>
<feature type="compositionally biased region" description="Basic and acidic residues" evidence="1">
    <location>
        <begin position="2169"/>
        <end position="2203"/>
    </location>
</feature>
<dbReference type="CDD" id="cd20739">
    <property type="entry name" value="PoNe_DUF637"/>
    <property type="match status" value="1"/>
</dbReference>
<dbReference type="EMBL" id="VJWX01000309">
    <property type="protein sequence ID" value="TVT36663.1"/>
    <property type="molecule type" value="Genomic_DNA"/>
</dbReference>
<organism evidence="2 3">
    <name type="scientific">Amycolatopsis rhizosphaerae</name>
    <dbReference type="NCBI Taxonomy" id="2053003"/>
    <lineage>
        <taxon>Bacteria</taxon>
        <taxon>Bacillati</taxon>
        <taxon>Actinomycetota</taxon>
        <taxon>Actinomycetes</taxon>
        <taxon>Pseudonocardiales</taxon>
        <taxon>Pseudonocardiaceae</taxon>
        <taxon>Amycolatopsis</taxon>
    </lineage>
</organism>
<evidence type="ECO:0000313" key="2">
    <source>
        <dbReference type="EMBL" id="TVT36663.1"/>
    </source>
</evidence>
<feature type="region of interest" description="Disordered" evidence="1">
    <location>
        <begin position="2114"/>
        <end position="2203"/>
    </location>
</feature>
<gene>
    <name evidence="2" type="ORF">FNH05_25390</name>
</gene>
<name>A0A558BJH7_9PSEU</name>
<feature type="compositionally biased region" description="Basic and acidic residues" evidence="1">
    <location>
        <begin position="2023"/>
        <end position="2032"/>
    </location>
</feature>
<dbReference type="Proteomes" id="UP000320011">
    <property type="component" value="Unassembled WGS sequence"/>
</dbReference>
<comment type="caution">
    <text evidence="2">The sequence shown here is derived from an EMBL/GenBank/DDBJ whole genome shotgun (WGS) entry which is preliminary data.</text>
</comment>
<reference evidence="2 3" key="2">
    <citation type="submission" date="2019-08" db="EMBL/GenBank/DDBJ databases">
        <title>Amycolatopsis acidicola sp. nov., isolated from peat swamp forest soil.</title>
        <authorList>
            <person name="Srisuk N."/>
        </authorList>
    </citation>
    <scope>NUCLEOTIDE SEQUENCE [LARGE SCALE GENOMIC DNA]</scope>
    <source>
        <strain evidence="2 3">TBRC 6029</strain>
    </source>
</reference>
<protein>
    <recommendedName>
        <fullName evidence="4">Tox-PL domain-containing protein</fullName>
    </recommendedName>
</protein>
<evidence type="ECO:0000313" key="3">
    <source>
        <dbReference type="Proteomes" id="UP000320011"/>
    </source>
</evidence>
<feature type="compositionally biased region" description="Basic and acidic residues" evidence="1">
    <location>
        <begin position="2137"/>
        <end position="2150"/>
    </location>
</feature>
<accession>A0A558BJH7</accession>